<accession>A0ACB8Q9T3</accession>
<organism evidence="1 2">
    <name type="scientific">Vararia minispora EC-137</name>
    <dbReference type="NCBI Taxonomy" id="1314806"/>
    <lineage>
        <taxon>Eukaryota</taxon>
        <taxon>Fungi</taxon>
        <taxon>Dikarya</taxon>
        <taxon>Basidiomycota</taxon>
        <taxon>Agaricomycotina</taxon>
        <taxon>Agaricomycetes</taxon>
        <taxon>Russulales</taxon>
        <taxon>Lachnocladiaceae</taxon>
        <taxon>Vararia</taxon>
    </lineage>
</organism>
<name>A0ACB8Q9T3_9AGAM</name>
<gene>
    <name evidence="1" type="ORF">K488DRAFT_89708</name>
</gene>
<dbReference type="Proteomes" id="UP000814128">
    <property type="component" value="Unassembled WGS sequence"/>
</dbReference>
<evidence type="ECO:0000313" key="2">
    <source>
        <dbReference type="Proteomes" id="UP000814128"/>
    </source>
</evidence>
<keyword evidence="2" id="KW-1185">Reference proteome</keyword>
<evidence type="ECO:0000313" key="1">
    <source>
        <dbReference type="EMBL" id="KAI0028463.1"/>
    </source>
</evidence>
<sequence length="250" mass="26692">MYAVNAQPPSPTESIGPPSYEISVAEKPRARRRAPAPSSILDEDGFLVYDPDVFETVANSYAGHGRPSSLHPLSPAKPTSSPRLARPHLYSVTPLDSGDLDDLPPPFSPAGTSSGTIAYGRPPRIDLMHSASRPNSPLSSPPADRPDFVLAPSPRPTTPPAHPSLSPRHPSPQLPGQRRKASAYMLPLDFDPHVAYTDARDDTHQASALYNPMVAAHLPGARHSSQLRPDSATLSPVPSVLAIAFLVSHE</sequence>
<proteinExistence type="predicted"/>
<dbReference type="EMBL" id="MU273750">
    <property type="protein sequence ID" value="KAI0028463.1"/>
    <property type="molecule type" value="Genomic_DNA"/>
</dbReference>
<reference evidence="1" key="2">
    <citation type="journal article" date="2022" name="New Phytol.">
        <title>Evolutionary transition to the ectomycorrhizal habit in the genomes of a hyperdiverse lineage of mushroom-forming fungi.</title>
        <authorList>
            <person name="Looney B."/>
            <person name="Miyauchi S."/>
            <person name="Morin E."/>
            <person name="Drula E."/>
            <person name="Courty P.E."/>
            <person name="Kohler A."/>
            <person name="Kuo A."/>
            <person name="LaButti K."/>
            <person name="Pangilinan J."/>
            <person name="Lipzen A."/>
            <person name="Riley R."/>
            <person name="Andreopoulos W."/>
            <person name="He G."/>
            <person name="Johnson J."/>
            <person name="Nolan M."/>
            <person name="Tritt A."/>
            <person name="Barry K.W."/>
            <person name="Grigoriev I.V."/>
            <person name="Nagy L.G."/>
            <person name="Hibbett D."/>
            <person name="Henrissat B."/>
            <person name="Matheny P.B."/>
            <person name="Labbe J."/>
            <person name="Martin F.M."/>
        </authorList>
    </citation>
    <scope>NUCLEOTIDE SEQUENCE</scope>
    <source>
        <strain evidence="1">EC-137</strain>
    </source>
</reference>
<reference evidence="1" key="1">
    <citation type="submission" date="2021-02" db="EMBL/GenBank/DDBJ databases">
        <authorList>
            <consortium name="DOE Joint Genome Institute"/>
            <person name="Ahrendt S."/>
            <person name="Looney B.P."/>
            <person name="Miyauchi S."/>
            <person name="Morin E."/>
            <person name="Drula E."/>
            <person name="Courty P.E."/>
            <person name="Chicoki N."/>
            <person name="Fauchery L."/>
            <person name="Kohler A."/>
            <person name="Kuo A."/>
            <person name="Labutti K."/>
            <person name="Pangilinan J."/>
            <person name="Lipzen A."/>
            <person name="Riley R."/>
            <person name="Andreopoulos W."/>
            <person name="He G."/>
            <person name="Johnson J."/>
            <person name="Barry K.W."/>
            <person name="Grigoriev I.V."/>
            <person name="Nagy L."/>
            <person name="Hibbett D."/>
            <person name="Henrissat B."/>
            <person name="Matheny P.B."/>
            <person name="Labbe J."/>
            <person name="Martin F."/>
        </authorList>
    </citation>
    <scope>NUCLEOTIDE SEQUENCE</scope>
    <source>
        <strain evidence="1">EC-137</strain>
    </source>
</reference>
<protein>
    <submittedName>
        <fullName evidence="1">Uncharacterized protein</fullName>
    </submittedName>
</protein>
<comment type="caution">
    <text evidence="1">The sequence shown here is derived from an EMBL/GenBank/DDBJ whole genome shotgun (WGS) entry which is preliminary data.</text>
</comment>